<dbReference type="GO" id="GO:0051920">
    <property type="term" value="F:peroxiredoxin activity"/>
    <property type="evidence" value="ECO:0007669"/>
    <property type="project" value="InterPro"/>
</dbReference>
<evidence type="ECO:0000313" key="2">
    <source>
        <dbReference type="EMBL" id="OPC78885.1"/>
    </source>
</evidence>
<evidence type="ECO:0000259" key="1">
    <source>
        <dbReference type="Pfam" id="PF02627"/>
    </source>
</evidence>
<comment type="caution">
    <text evidence="2">The sequence shown here is derived from an EMBL/GenBank/DDBJ whole genome shotgun (WGS) entry which is preliminary data.</text>
</comment>
<feature type="domain" description="Carboxymuconolactone decarboxylase-like" evidence="1">
    <location>
        <begin position="42"/>
        <end position="115"/>
    </location>
</feature>
<dbReference type="RefSeq" id="WP_078980086.1">
    <property type="nucleotide sequence ID" value="NZ_MWQN01000002.1"/>
</dbReference>
<accession>A0A1T3NQ87</accession>
<dbReference type="SUPFAM" id="SSF69118">
    <property type="entry name" value="AhpD-like"/>
    <property type="match status" value="1"/>
</dbReference>
<sequence>MSRITPLSPPYAPETHASLARWMGAAGDREPLALFRVLEHHPDLASRMRVLGSGLLGHGTLPAVERETVVQRVCARAGCSYEWGVHAEVFAERVGLTSRQLRATVVDDEAAWTPRQAILVRVVDELHDGADLTDGTWAELRARFEDRQIVEVLVLAGWYRTIAYVANALRLPDEEWAAPFPKA</sequence>
<dbReference type="Proteomes" id="UP000190037">
    <property type="component" value="Unassembled WGS sequence"/>
</dbReference>
<organism evidence="2 3">
    <name type="scientific">Embleya scabrispora</name>
    <dbReference type="NCBI Taxonomy" id="159449"/>
    <lineage>
        <taxon>Bacteria</taxon>
        <taxon>Bacillati</taxon>
        <taxon>Actinomycetota</taxon>
        <taxon>Actinomycetes</taxon>
        <taxon>Kitasatosporales</taxon>
        <taxon>Streptomycetaceae</taxon>
        <taxon>Embleya</taxon>
    </lineage>
</organism>
<proteinExistence type="predicted"/>
<dbReference type="InterPro" id="IPR003779">
    <property type="entry name" value="CMD-like"/>
</dbReference>
<dbReference type="EMBL" id="MWQN01000002">
    <property type="protein sequence ID" value="OPC78885.1"/>
    <property type="molecule type" value="Genomic_DNA"/>
</dbReference>
<evidence type="ECO:0000313" key="3">
    <source>
        <dbReference type="Proteomes" id="UP000190037"/>
    </source>
</evidence>
<protein>
    <submittedName>
        <fullName evidence="2">Carboxymuconolactone decarboxylase</fullName>
    </submittedName>
</protein>
<keyword evidence="3" id="KW-1185">Reference proteome</keyword>
<dbReference type="PANTHER" id="PTHR34846">
    <property type="entry name" value="4-CARBOXYMUCONOLACTONE DECARBOXYLASE FAMILY PROTEIN (AFU_ORTHOLOGUE AFUA_6G11590)"/>
    <property type="match status" value="1"/>
</dbReference>
<dbReference type="Pfam" id="PF02627">
    <property type="entry name" value="CMD"/>
    <property type="match status" value="1"/>
</dbReference>
<dbReference type="STRING" id="159449.B4N89_32690"/>
<dbReference type="PANTHER" id="PTHR34846:SF5">
    <property type="entry name" value="CARBOXYMUCONOLACTONE DECARBOXYLASE-LIKE DOMAIN-CONTAINING PROTEIN"/>
    <property type="match status" value="1"/>
</dbReference>
<reference evidence="2 3" key="1">
    <citation type="submission" date="2017-03" db="EMBL/GenBank/DDBJ databases">
        <title>Draft genome sequence of Streptomyces scabrisporus NF3, endophyte isolated from Amphipterygium adstringens.</title>
        <authorList>
            <person name="Vazquez M."/>
            <person name="Ceapa C.D."/>
            <person name="Rodriguez Luna D."/>
            <person name="Sanchez Esquivel S."/>
        </authorList>
    </citation>
    <scope>NUCLEOTIDE SEQUENCE [LARGE SCALE GENOMIC DNA]</scope>
    <source>
        <strain evidence="2 3">NF3</strain>
    </source>
</reference>
<gene>
    <name evidence="2" type="ORF">B4N89_32690</name>
</gene>
<dbReference type="OrthoDB" id="4704294at2"/>
<dbReference type="AlphaFoldDB" id="A0A1T3NQ87"/>
<name>A0A1T3NQ87_9ACTN</name>
<dbReference type="Gene3D" id="1.20.1290.10">
    <property type="entry name" value="AhpD-like"/>
    <property type="match status" value="1"/>
</dbReference>
<dbReference type="InterPro" id="IPR029032">
    <property type="entry name" value="AhpD-like"/>
</dbReference>